<dbReference type="GO" id="GO:0005765">
    <property type="term" value="C:lysosomal membrane"/>
    <property type="evidence" value="ECO:0007669"/>
    <property type="project" value="UniProtKB-SubCell"/>
</dbReference>
<feature type="region of interest" description="Disordered" evidence="7">
    <location>
        <begin position="653"/>
        <end position="722"/>
    </location>
</feature>
<dbReference type="Proteomes" id="UP000198323">
    <property type="component" value="Unassembled WGS sequence"/>
</dbReference>
<dbReference type="Pfam" id="PF14638">
    <property type="entry name" value="FNIP_C"/>
    <property type="match status" value="1"/>
</dbReference>
<dbReference type="STRING" id="9009.A0A226NEN9"/>
<dbReference type="EMBL" id="MCFN01000075">
    <property type="protein sequence ID" value="OXB66024.1"/>
    <property type="molecule type" value="Genomic_DNA"/>
</dbReference>
<feature type="compositionally biased region" description="Basic and acidic residues" evidence="7">
    <location>
        <begin position="871"/>
        <end position="880"/>
    </location>
</feature>
<evidence type="ECO:0000256" key="5">
    <source>
        <dbReference type="ARBA" id="ARBA00023136"/>
    </source>
</evidence>
<dbReference type="InterPro" id="IPR026156">
    <property type="entry name" value="FNIP_fam"/>
</dbReference>
<dbReference type="Pfam" id="PF14636">
    <property type="entry name" value="FNIP_N"/>
    <property type="match status" value="1"/>
</dbReference>
<feature type="compositionally biased region" description="Polar residues" evidence="7">
    <location>
        <begin position="697"/>
        <end position="714"/>
    </location>
</feature>
<dbReference type="InterPro" id="IPR028084">
    <property type="entry name" value="FNIP_N_dom"/>
</dbReference>
<evidence type="ECO:0000259" key="8">
    <source>
        <dbReference type="PROSITE" id="PS51836"/>
    </source>
</evidence>
<keyword evidence="10" id="KW-1185">Reference proteome</keyword>
<dbReference type="InterPro" id="IPR028085">
    <property type="entry name" value="FNIP_mid_dom"/>
</dbReference>
<dbReference type="OrthoDB" id="10051712at2759"/>
<comment type="caution">
    <text evidence="9">The sequence shown here is derived from an EMBL/GenBank/DDBJ whole genome shotgun (WGS) entry which is preliminary data.</text>
</comment>
<keyword evidence="6" id="KW-0458">Lysosome</keyword>
<keyword evidence="4" id="KW-0963">Cytoplasm</keyword>
<evidence type="ECO:0000256" key="1">
    <source>
        <dbReference type="ARBA" id="ARBA00004496"/>
    </source>
</evidence>
<dbReference type="PRINTS" id="PR02073">
    <property type="entry name" value="FOLLICULNIP1"/>
</dbReference>
<dbReference type="PANTHER" id="PTHR21634">
    <property type="entry name" value="RE13835P"/>
    <property type="match status" value="1"/>
</dbReference>
<evidence type="ECO:0000256" key="2">
    <source>
        <dbReference type="ARBA" id="ARBA00004656"/>
    </source>
</evidence>
<organism evidence="9 10">
    <name type="scientific">Callipepla squamata</name>
    <name type="common">Scaled quail</name>
    <dbReference type="NCBI Taxonomy" id="9009"/>
    <lineage>
        <taxon>Eukaryota</taxon>
        <taxon>Metazoa</taxon>
        <taxon>Chordata</taxon>
        <taxon>Craniata</taxon>
        <taxon>Vertebrata</taxon>
        <taxon>Euteleostomi</taxon>
        <taxon>Archelosauria</taxon>
        <taxon>Archosauria</taxon>
        <taxon>Dinosauria</taxon>
        <taxon>Saurischia</taxon>
        <taxon>Theropoda</taxon>
        <taxon>Coelurosauria</taxon>
        <taxon>Aves</taxon>
        <taxon>Neognathae</taxon>
        <taxon>Galloanserae</taxon>
        <taxon>Galliformes</taxon>
        <taxon>Odontophoridae</taxon>
        <taxon>Callipepla</taxon>
    </lineage>
</organism>
<evidence type="ECO:0000256" key="3">
    <source>
        <dbReference type="ARBA" id="ARBA00007541"/>
    </source>
</evidence>
<name>A0A226NEN9_CALSU</name>
<evidence type="ECO:0000256" key="7">
    <source>
        <dbReference type="SAM" id="MobiDB-lite"/>
    </source>
</evidence>
<reference evidence="9 10" key="1">
    <citation type="submission" date="2016-07" db="EMBL/GenBank/DDBJ databases">
        <title>Disparate Historic Effective Population Sizes Predicted by Modern Levels of Genome Diversity for the Scaled Quail (Callipepla squamata) and the Northern Bobwhite (Colinus virginianus): Inferences from First and Second Generation Draft Genome Assemblies for Sympatric New World Quail.</title>
        <authorList>
            <person name="Oldeschulte D.L."/>
            <person name="Halley Y.A."/>
            <person name="Bhattarai E.K."/>
            <person name="Brashear W.A."/>
            <person name="Hill J."/>
            <person name="Metz R.P."/>
            <person name="Johnson C.D."/>
            <person name="Rollins D."/>
            <person name="Peterson M.J."/>
            <person name="Bickhart D.M."/>
            <person name="Decker J.E."/>
            <person name="Seabury C.M."/>
        </authorList>
    </citation>
    <scope>NUCLEOTIDE SEQUENCE [LARGE SCALE GENOMIC DNA]</scope>
    <source>
        <strain evidence="9 10">Texas</strain>
        <tissue evidence="9">Leg muscle</tissue>
    </source>
</reference>
<comment type="subcellular location">
    <subcellularLocation>
        <location evidence="1">Cytoplasm</location>
    </subcellularLocation>
    <subcellularLocation>
        <location evidence="2">Lysosome membrane</location>
    </subcellularLocation>
</comment>
<dbReference type="InterPro" id="IPR037545">
    <property type="entry name" value="DENN_FNIP1/2"/>
</dbReference>
<protein>
    <recommendedName>
        <fullName evidence="8">UDENN FNIP1/2-type domain-containing protein</fullName>
    </recommendedName>
</protein>
<keyword evidence="5" id="KW-0472">Membrane</keyword>
<feature type="domain" description="UDENN FNIP1/2-type" evidence="8">
    <location>
        <begin position="17"/>
        <end position="1078"/>
    </location>
</feature>
<evidence type="ECO:0000313" key="9">
    <source>
        <dbReference type="EMBL" id="OXB66024.1"/>
    </source>
</evidence>
<evidence type="ECO:0000256" key="4">
    <source>
        <dbReference type="ARBA" id="ARBA00022490"/>
    </source>
</evidence>
<accession>A0A226NEN9</accession>
<proteinExistence type="inferred from homology"/>
<evidence type="ECO:0000256" key="6">
    <source>
        <dbReference type="ARBA" id="ARBA00023228"/>
    </source>
</evidence>
<feature type="compositionally biased region" description="Basic and acidic residues" evidence="7">
    <location>
        <begin position="672"/>
        <end position="681"/>
    </location>
</feature>
<sequence length="1087" mass="121820">FYFNISFIICSWSSSEFDLNEIRLIVYQDCERRGRQVLFDSKAVRKIDEAVIQVRIFIFALFSLRCSVLTQKMSEDAPVKTSIRNCQVSNGNNSISSHNPSICCTQNIKEQIPKYQYTRPASDVNMLGEMMFGSVAMSYKGSTLKIHYIRLQDSFEYINQDPGLGKLSSNQNGLGTCRSGSNLGVLQLCSSKLLQGVSEGGPLRLIRSASFFAAHSTPVDMPSRGQNEDRDSGIARSASLSSLLVTPFPSPSSSSSSSSSYQRRWLRSQTTSLENGIIPRWSTEEMFSMADESCSSNPAMVRRKKIAISIIFSLPEKEDAQRNFQDFFFSHFPLFESHMNKLKHAIEKAMISCRKIAESSQRVQVYISRVMDALGEFRMTIWNLYSVPRIAEPVWLNMMSNNLEKNQLCQRFLKEFTFLIEQINKNQFFAALLTAVLTYHLAWVPTVMPVDHPPIKAFSEKRTSQFVSMLAKSHPYNPLWAQLGDLYGAIGSPVRLTRTVVVGKRKELVQRLLYVLTYFIRCSELQENQLTWTEAAGEEEQVLNGSKITTALEKGEVEESDYVVVTVKNEPALVPPILPPKNDRSKNHTIAEWVYNPEGTNAVPASSKEKKETVGKVSQNSETSVDCLMSTLHKGATGSWRRTVADTGTVPCHFEEPSDSEGVTDVRTSKNQSERKVEKQLSSRSSALPCPERSGHRNSQLEKVTFRIGSSASPESDLETRRREMEENLKVLRKNPEVMIHCASGSTDLTVDASQNQKESCEAAFLPHSKRSACYAQILSCDRQENILNHQHTEKKGTEINLESTVSGELLLSVDNVETAALPSTKETRTSLESCSPGCVEVDSAVKKESLKLGAKNVPCGDARRKSSFRVEGDIPRNESSDSALGASDEEGDCCVPDEVRHSNVSKRLEEFAEVELPLPRLSNLEMSKFQCLKVKQQTEFCVWTCGIMFVLYLLQHPVLDEPIAEAVCIIADTDKWNVQVATSQRKMMDNMKLGKDVLVSSQVSSLLQSILQLYKLNLPADFCIMHLEDRLQEMYLKSKMLSEYLRGHTRVHVKELGIVLGIESNDLPLLAAIASTHSPYVAQILL</sequence>
<dbReference type="InterPro" id="IPR028086">
    <property type="entry name" value="FNIP_C_dom"/>
</dbReference>
<feature type="non-terminal residue" evidence="9">
    <location>
        <position position="1"/>
    </location>
</feature>
<dbReference type="GO" id="GO:0051087">
    <property type="term" value="F:protein-folding chaperone binding"/>
    <property type="evidence" value="ECO:0007669"/>
    <property type="project" value="TreeGrafter"/>
</dbReference>
<feature type="region of interest" description="Disordered" evidence="7">
    <location>
        <begin position="871"/>
        <end position="892"/>
    </location>
</feature>
<comment type="similarity">
    <text evidence="3">Belongs to the FNIP family.</text>
</comment>
<dbReference type="PANTHER" id="PTHR21634:SF11">
    <property type="entry name" value="FOLLICULIN-INTERACTING PROTEIN 2"/>
    <property type="match status" value="1"/>
</dbReference>
<evidence type="ECO:0000313" key="10">
    <source>
        <dbReference type="Proteomes" id="UP000198323"/>
    </source>
</evidence>
<dbReference type="Pfam" id="PF14637">
    <property type="entry name" value="FNIP_M"/>
    <property type="match status" value="1"/>
</dbReference>
<gene>
    <name evidence="9" type="ORF">ASZ78_003221</name>
</gene>
<dbReference type="AlphaFoldDB" id="A0A226NEN9"/>
<dbReference type="GO" id="GO:0042030">
    <property type="term" value="F:ATPase inhibitor activity"/>
    <property type="evidence" value="ECO:0007669"/>
    <property type="project" value="TreeGrafter"/>
</dbReference>
<dbReference type="PROSITE" id="PS51836">
    <property type="entry name" value="DENN_FNIP12"/>
    <property type="match status" value="1"/>
</dbReference>